<dbReference type="PANTHER" id="PTHR42693:SF53">
    <property type="entry name" value="ENDO-4-O-SULFATASE"/>
    <property type="match status" value="1"/>
</dbReference>
<dbReference type="InterPro" id="IPR050738">
    <property type="entry name" value="Sulfatase"/>
</dbReference>
<dbReference type="InterPro" id="IPR000917">
    <property type="entry name" value="Sulfatase_N"/>
</dbReference>
<dbReference type="GO" id="GO:0046872">
    <property type="term" value="F:metal ion binding"/>
    <property type="evidence" value="ECO:0007669"/>
    <property type="project" value="UniProtKB-KW"/>
</dbReference>
<keyword evidence="3" id="KW-0378">Hydrolase</keyword>
<dbReference type="PROSITE" id="PS00523">
    <property type="entry name" value="SULFATASE_1"/>
    <property type="match status" value="1"/>
</dbReference>
<dbReference type="AlphaFoldDB" id="A0A2D2AWL9"/>
<dbReference type="Proteomes" id="UP000228945">
    <property type="component" value="Chromosome"/>
</dbReference>
<proteinExistence type="inferred from homology"/>
<dbReference type="Gene3D" id="3.30.1120.10">
    <property type="match status" value="1"/>
</dbReference>
<sequence>MKLWKWVGAIALVLIGGLALAAANRTTLLAWVARAQMPPVEENRSVAWAQGPAAAPAAARPPNIVFILVDDLGFNDISFNGGGVADGAVQTPNIDSIGRGGVAFTNGYAGNATCAPSRAAIMTGRYPTRFGFEFTPAPVAFQRMVGTESEPGAPVEPKFFADRIKDMPPGSTARTPAAVNELSMPASEITVAEVLKASGYHTIHLGKWHLGGKSGSRPEDQGFDESLGFIAGGSMYLPEKDPDVVNVKQPWDAIDRFLWPNLPYAVQHNGSAPFQPRGYMTDYLADEAVKAIKANRNRPFFLYFAPNAIHTPLQATRRDYDAVSGIADHRTRVYGAMTKNLDDNIGKILRALQEEGLAENTLVIFTSDNGGAGYVGLPDVNRPYRGFKSTFFEGGVHSPFFMRWPAAIQAGTRYPYPVGHIDIFATAAAAAGAKPPSDREIDGVDLLPHVLGRTPGRPHQTLFWRSGQYEAVREGDWKLQVNGARNKVWLYDLAADPAERRDLSAQQPERVKAMKALLAQQNARSVKPLWPSLLQGPVYVDKPGGVPHKATDEYVLWDN</sequence>
<evidence type="ECO:0000256" key="2">
    <source>
        <dbReference type="ARBA" id="ARBA00022723"/>
    </source>
</evidence>
<dbReference type="KEGG" id="cmb:CSW64_08235"/>
<reference evidence="6 7" key="1">
    <citation type="submission" date="2017-10" db="EMBL/GenBank/DDBJ databases">
        <title>Genome sequence of Caulobacter mirabilis FWC38.</title>
        <authorList>
            <person name="Fiebig A."/>
            <person name="Crosson S."/>
        </authorList>
    </citation>
    <scope>NUCLEOTIDE SEQUENCE [LARGE SCALE GENOMIC DNA]</scope>
    <source>
        <strain evidence="6 7">FWC 38</strain>
    </source>
</reference>
<dbReference type="InterPro" id="IPR017850">
    <property type="entry name" value="Alkaline_phosphatase_core_sf"/>
</dbReference>
<dbReference type="Gene3D" id="3.40.720.10">
    <property type="entry name" value="Alkaline Phosphatase, subunit A"/>
    <property type="match status" value="1"/>
</dbReference>
<dbReference type="GO" id="GO:0004065">
    <property type="term" value="F:arylsulfatase activity"/>
    <property type="evidence" value="ECO:0007669"/>
    <property type="project" value="TreeGrafter"/>
</dbReference>
<evidence type="ECO:0000256" key="1">
    <source>
        <dbReference type="ARBA" id="ARBA00008779"/>
    </source>
</evidence>
<dbReference type="SUPFAM" id="SSF53649">
    <property type="entry name" value="Alkaline phosphatase-like"/>
    <property type="match status" value="1"/>
</dbReference>
<evidence type="ECO:0000313" key="7">
    <source>
        <dbReference type="Proteomes" id="UP000228945"/>
    </source>
</evidence>
<comment type="similarity">
    <text evidence="1">Belongs to the sulfatase family.</text>
</comment>
<keyword evidence="2" id="KW-0479">Metal-binding</keyword>
<name>A0A2D2AWL9_9CAUL</name>
<protein>
    <submittedName>
        <fullName evidence="6">Sulfatase</fullName>
    </submittedName>
</protein>
<dbReference type="OrthoDB" id="9795675at2"/>
<feature type="domain" description="Sulfatase N-terminal" evidence="5">
    <location>
        <begin position="62"/>
        <end position="432"/>
    </location>
</feature>
<dbReference type="Pfam" id="PF00884">
    <property type="entry name" value="Sulfatase"/>
    <property type="match status" value="1"/>
</dbReference>
<keyword evidence="7" id="KW-1185">Reference proteome</keyword>
<evidence type="ECO:0000256" key="4">
    <source>
        <dbReference type="ARBA" id="ARBA00022837"/>
    </source>
</evidence>
<dbReference type="InterPro" id="IPR024607">
    <property type="entry name" value="Sulfatase_CS"/>
</dbReference>
<keyword evidence="4" id="KW-0106">Calcium</keyword>
<evidence type="ECO:0000259" key="5">
    <source>
        <dbReference type="Pfam" id="PF00884"/>
    </source>
</evidence>
<dbReference type="RefSeq" id="WP_099621659.1">
    <property type="nucleotide sequence ID" value="NZ_CP024201.1"/>
</dbReference>
<evidence type="ECO:0000256" key="3">
    <source>
        <dbReference type="ARBA" id="ARBA00022801"/>
    </source>
</evidence>
<evidence type="ECO:0000313" key="6">
    <source>
        <dbReference type="EMBL" id="ATQ42402.1"/>
    </source>
</evidence>
<dbReference type="EMBL" id="CP024201">
    <property type="protein sequence ID" value="ATQ42402.1"/>
    <property type="molecule type" value="Genomic_DNA"/>
</dbReference>
<dbReference type="PANTHER" id="PTHR42693">
    <property type="entry name" value="ARYLSULFATASE FAMILY MEMBER"/>
    <property type="match status" value="1"/>
</dbReference>
<accession>A0A2D2AWL9</accession>
<gene>
    <name evidence="6" type="ORF">CSW64_08235</name>
</gene>
<organism evidence="6 7">
    <name type="scientific">Caulobacter mirabilis</name>
    <dbReference type="NCBI Taxonomy" id="69666"/>
    <lineage>
        <taxon>Bacteria</taxon>
        <taxon>Pseudomonadati</taxon>
        <taxon>Pseudomonadota</taxon>
        <taxon>Alphaproteobacteria</taxon>
        <taxon>Caulobacterales</taxon>
        <taxon>Caulobacteraceae</taxon>
        <taxon>Caulobacter</taxon>
    </lineage>
</organism>